<keyword evidence="1" id="KW-0812">Transmembrane</keyword>
<protein>
    <submittedName>
        <fullName evidence="3">DedA family protein</fullName>
    </submittedName>
</protein>
<keyword evidence="4" id="KW-1185">Reference proteome</keyword>
<dbReference type="InterPro" id="IPR032816">
    <property type="entry name" value="VTT_dom"/>
</dbReference>
<evidence type="ECO:0000313" key="3">
    <source>
        <dbReference type="EMBL" id="MCY0964692.1"/>
    </source>
</evidence>
<proteinExistence type="predicted"/>
<feature type="transmembrane region" description="Helical" evidence="1">
    <location>
        <begin position="96"/>
        <end position="117"/>
    </location>
</feature>
<name>A0A9X3EBV4_9GAMM</name>
<feature type="transmembrane region" description="Helical" evidence="1">
    <location>
        <begin position="43"/>
        <end position="69"/>
    </location>
</feature>
<dbReference type="Pfam" id="PF09335">
    <property type="entry name" value="VTT_dom"/>
    <property type="match status" value="1"/>
</dbReference>
<dbReference type="Proteomes" id="UP001150830">
    <property type="component" value="Unassembled WGS sequence"/>
</dbReference>
<gene>
    <name evidence="3" type="ORF">OUO13_05805</name>
</gene>
<dbReference type="PANTHER" id="PTHR42709:SF4">
    <property type="entry name" value="INNER MEMBRANE PROTEIN YQAA"/>
    <property type="match status" value="1"/>
</dbReference>
<dbReference type="PANTHER" id="PTHR42709">
    <property type="entry name" value="ALKALINE PHOSPHATASE LIKE PROTEIN"/>
    <property type="match status" value="1"/>
</dbReference>
<evidence type="ECO:0000313" key="4">
    <source>
        <dbReference type="Proteomes" id="UP001150830"/>
    </source>
</evidence>
<dbReference type="EMBL" id="JAPNOA010000018">
    <property type="protein sequence ID" value="MCY0964692.1"/>
    <property type="molecule type" value="Genomic_DNA"/>
</dbReference>
<accession>A0A9X3EBV4</accession>
<dbReference type="RefSeq" id="WP_283172903.1">
    <property type="nucleotide sequence ID" value="NZ_JAPNOA010000018.1"/>
</dbReference>
<keyword evidence="1" id="KW-1133">Transmembrane helix</keyword>
<dbReference type="GO" id="GO:0005886">
    <property type="term" value="C:plasma membrane"/>
    <property type="evidence" value="ECO:0007669"/>
    <property type="project" value="UniProtKB-ARBA"/>
</dbReference>
<sequence length="148" mass="16159">MMEWLATLGPAGLFIAAFVAATLLPMGSELLLAALVVSGEPLLGMVLIATVGNVLGSCTNYLLGIWLPVERLRAISRMSEQELANARERLQRYGKWSLLLAWLPVIGDPLTLVAGIVRVPWHWFLLLVTTGKGLRYWLVAVAAQPLIN</sequence>
<evidence type="ECO:0000259" key="2">
    <source>
        <dbReference type="Pfam" id="PF09335"/>
    </source>
</evidence>
<organism evidence="3 4">
    <name type="scientific">Parathalassolituus penaei</name>
    <dbReference type="NCBI Taxonomy" id="2997323"/>
    <lineage>
        <taxon>Bacteria</taxon>
        <taxon>Pseudomonadati</taxon>
        <taxon>Pseudomonadota</taxon>
        <taxon>Gammaproteobacteria</taxon>
        <taxon>Oceanospirillales</taxon>
        <taxon>Oceanospirillaceae</taxon>
        <taxon>Parathalassolituus</taxon>
    </lineage>
</organism>
<dbReference type="InterPro" id="IPR051311">
    <property type="entry name" value="DedA_domain"/>
</dbReference>
<reference evidence="3" key="1">
    <citation type="submission" date="2022-11" db="EMBL/GenBank/DDBJ databases">
        <title>Parathalassolutuus dongxingensis gen. nov., sp. nov., a novel member of family Oceanospirillaceae isolated from a coastal shrimp pond in Guangxi, China.</title>
        <authorList>
            <person name="Chen H."/>
        </authorList>
    </citation>
    <scope>NUCLEOTIDE SEQUENCE</scope>
    <source>
        <strain evidence="3">G-43</strain>
    </source>
</reference>
<comment type="caution">
    <text evidence="3">The sequence shown here is derived from an EMBL/GenBank/DDBJ whole genome shotgun (WGS) entry which is preliminary data.</text>
</comment>
<dbReference type="AlphaFoldDB" id="A0A9X3EBV4"/>
<feature type="domain" description="VTT" evidence="2">
    <location>
        <begin position="28"/>
        <end position="141"/>
    </location>
</feature>
<evidence type="ECO:0000256" key="1">
    <source>
        <dbReference type="SAM" id="Phobius"/>
    </source>
</evidence>
<keyword evidence="1" id="KW-0472">Membrane</keyword>